<dbReference type="EMBL" id="RBIG01000002">
    <property type="protein sequence ID" value="RKQ70088.1"/>
    <property type="molecule type" value="Genomic_DNA"/>
</dbReference>
<dbReference type="Proteomes" id="UP000277424">
    <property type="component" value="Unassembled WGS sequence"/>
</dbReference>
<evidence type="ECO:0000256" key="5">
    <source>
        <dbReference type="ARBA" id="ARBA00022803"/>
    </source>
</evidence>
<dbReference type="Gene3D" id="3.40.50.11380">
    <property type="match status" value="1"/>
</dbReference>
<evidence type="ECO:0000259" key="6">
    <source>
        <dbReference type="Pfam" id="PF13844"/>
    </source>
</evidence>
<comment type="caution">
    <text evidence="7">The sequence shown here is derived from an EMBL/GenBank/DDBJ whole genome shotgun (WGS) entry which is preliminary data.</text>
</comment>
<dbReference type="InterPro" id="IPR051939">
    <property type="entry name" value="Glycosyltr_41/O-GlcNAc_trsf"/>
</dbReference>
<comment type="pathway">
    <text evidence="1">Protein modification; protein glycosylation.</text>
</comment>
<dbReference type="GO" id="GO:0016757">
    <property type="term" value="F:glycosyltransferase activity"/>
    <property type="evidence" value="ECO:0007669"/>
    <property type="project" value="UniProtKB-KW"/>
</dbReference>
<dbReference type="PANTHER" id="PTHR44835:SF1">
    <property type="entry name" value="PROTEIN O-GLCNAC TRANSFERASE"/>
    <property type="match status" value="1"/>
</dbReference>
<feature type="domain" description="O-GlcNAc transferase C-terminal" evidence="6">
    <location>
        <begin position="355"/>
        <end position="543"/>
    </location>
</feature>
<evidence type="ECO:0000313" key="8">
    <source>
        <dbReference type="Proteomes" id="UP000277424"/>
    </source>
</evidence>
<sequence length="568" mass="61308">MSPPLPAFRRIALARRWLTRNAAEAEASFRGPEGKTLLAALDAPPLRWPDAPELLEEAVARLRHADTPEERAAPLLAGLLLTKPYRLPPLDPIAGLPVWLGPALFRTLARGPDFFREPGDPERWARWAENLLDAIEAAPMNRQTDAFAQLEALRLHAAFAGTGDLKPLMARRGKLIARFSHAEDWIPPARGDGPIRLGLLAMRLDDRPNTRFLLPHVAGLDRKRFVVTAYGLAGEEDDMAALARLKIGRVKRLDGMSLAARVAAIRNDRLDVLLVGGNVAAAMDPLARLAAHRLAPVQIALAASPVTTGLPGMTHVLLGSETPPEADCHYTEQPVRLDRPFCCFAPSLAQEVPPLTRASLGIPAEATLLLSTANLMKLTAETLDCWLSLLAETENTVLLLAPFNPFWTGPDAPVARFRQHVEDRALAQGVARWRVRLAGPFAEAGSLAALTGLADLTLDAFPYAGCTSLLDPLAAGLPVITMRGTSQRGNQAAAMLEALGLSHLVARNDAEYRRIALRLIGDPTERQHIGDAIRRALPAAPFLDGAGFARSLDAALSAIIAENLGRVE</sequence>
<dbReference type="PANTHER" id="PTHR44835">
    <property type="entry name" value="UDP-N-ACETYLGLUCOSAMINE--PEPTIDE N-ACETYLGLUCOSAMINYLTRANSFERASE SPINDLY-RELATED"/>
    <property type="match status" value="1"/>
</dbReference>
<organism evidence="7 8">
    <name type="scientific">Oceanibaculum indicum</name>
    <dbReference type="NCBI Taxonomy" id="526216"/>
    <lineage>
        <taxon>Bacteria</taxon>
        <taxon>Pseudomonadati</taxon>
        <taxon>Pseudomonadota</taxon>
        <taxon>Alphaproteobacteria</taxon>
        <taxon>Rhodospirillales</taxon>
        <taxon>Oceanibaculaceae</taxon>
        <taxon>Oceanibaculum</taxon>
    </lineage>
</organism>
<evidence type="ECO:0000313" key="7">
    <source>
        <dbReference type="EMBL" id="RKQ70088.1"/>
    </source>
</evidence>
<accession>A0A420WGG4</accession>
<evidence type="ECO:0000256" key="1">
    <source>
        <dbReference type="ARBA" id="ARBA00004922"/>
    </source>
</evidence>
<keyword evidence="5" id="KW-0802">TPR repeat</keyword>
<proteinExistence type="predicted"/>
<evidence type="ECO:0000256" key="4">
    <source>
        <dbReference type="ARBA" id="ARBA00022737"/>
    </source>
</evidence>
<evidence type="ECO:0000256" key="3">
    <source>
        <dbReference type="ARBA" id="ARBA00022679"/>
    </source>
</evidence>
<evidence type="ECO:0000256" key="2">
    <source>
        <dbReference type="ARBA" id="ARBA00022676"/>
    </source>
</evidence>
<gene>
    <name evidence="7" type="ORF">BCL74_2026</name>
</gene>
<dbReference type="Gene3D" id="3.40.50.2000">
    <property type="entry name" value="Glycogen Phosphorylase B"/>
    <property type="match status" value="1"/>
</dbReference>
<keyword evidence="4" id="KW-0677">Repeat</keyword>
<name>A0A420WGG4_9PROT</name>
<dbReference type="RefSeq" id="WP_121219652.1">
    <property type="nucleotide sequence ID" value="NZ_RBIG01000002.1"/>
</dbReference>
<keyword evidence="2" id="KW-0328">Glycosyltransferase</keyword>
<protein>
    <submittedName>
        <fullName evidence="7">Glycosyl transferase family 41</fullName>
    </submittedName>
</protein>
<keyword evidence="3 7" id="KW-0808">Transferase</keyword>
<dbReference type="Pfam" id="PF13844">
    <property type="entry name" value="Glyco_transf_41"/>
    <property type="match status" value="1"/>
</dbReference>
<reference evidence="7 8" key="1">
    <citation type="submission" date="2018-10" db="EMBL/GenBank/DDBJ databases">
        <title>Comparative analysis of microorganisms from saline springs in Andes Mountain Range, Colombia.</title>
        <authorList>
            <person name="Rubin E."/>
        </authorList>
    </citation>
    <scope>NUCLEOTIDE SEQUENCE [LARGE SCALE GENOMIC DNA]</scope>
    <source>
        <strain evidence="7 8">USBA 36</strain>
    </source>
</reference>
<dbReference type="InterPro" id="IPR029489">
    <property type="entry name" value="OGT/SEC/SPY_C"/>
</dbReference>
<dbReference type="OrthoDB" id="146908at2"/>
<dbReference type="AlphaFoldDB" id="A0A420WGG4"/>